<name>A0A1I7YUB6_9BILA</name>
<accession>A0A1I7YUB6</accession>
<reference evidence="2" key="1">
    <citation type="submission" date="2016-11" db="UniProtKB">
        <authorList>
            <consortium name="WormBaseParasite"/>
        </authorList>
    </citation>
    <scope>IDENTIFICATION</scope>
</reference>
<dbReference type="AlphaFoldDB" id="A0A1I7YUB6"/>
<dbReference type="Proteomes" id="UP000095287">
    <property type="component" value="Unplaced"/>
</dbReference>
<organism evidence="1 2">
    <name type="scientific">Steinernema glaseri</name>
    <dbReference type="NCBI Taxonomy" id="37863"/>
    <lineage>
        <taxon>Eukaryota</taxon>
        <taxon>Metazoa</taxon>
        <taxon>Ecdysozoa</taxon>
        <taxon>Nematoda</taxon>
        <taxon>Chromadorea</taxon>
        <taxon>Rhabditida</taxon>
        <taxon>Tylenchina</taxon>
        <taxon>Panagrolaimomorpha</taxon>
        <taxon>Strongyloidoidea</taxon>
        <taxon>Steinernematidae</taxon>
        <taxon>Steinernema</taxon>
    </lineage>
</organism>
<sequence>MNSVPDAFLDAVCSHLNFCHLKDRLKRIQGGWSVKAAIHKSKRRELMVVVDHGRNEVKFGFANMQTFRYASPTLNAKYDRIRLIEVGIFATDELPESTSMECFKKKVLPVLRSLAFDCILRFASNKSFPENMTHIIFDSLHGCTQLTSVCTRNYGGNCPDFIKHQISLGCLKELDLRGDGDWPADLQDALRLFVNSPRFVKLVCGSNLTVDIYMVIAFVERFLRGDFSRITELQGTTRELRGKPSFPVTWLHELHRDKQRLYYQKPKSANVRWTRSRREHLVASRNNGGDLCLNLYLL</sequence>
<evidence type="ECO:0000313" key="2">
    <source>
        <dbReference type="WBParaSite" id="L893_g19824.t1"/>
    </source>
</evidence>
<protein>
    <submittedName>
        <fullName evidence="2">FBD domain-containing protein</fullName>
    </submittedName>
</protein>
<evidence type="ECO:0000313" key="1">
    <source>
        <dbReference type="Proteomes" id="UP000095287"/>
    </source>
</evidence>
<dbReference type="WBParaSite" id="L893_g19824.t1">
    <property type="protein sequence ID" value="L893_g19824.t1"/>
    <property type="gene ID" value="L893_g19824"/>
</dbReference>
<keyword evidence="1" id="KW-1185">Reference proteome</keyword>
<proteinExistence type="predicted"/>